<keyword evidence="7" id="KW-0472">Membrane</keyword>
<comment type="caution">
    <text evidence="9">The sequence shown here is derived from an EMBL/GenBank/DDBJ whole genome shotgun (WGS) entry which is preliminary data.</text>
</comment>
<evidence type="ECO:0000256" key="1">
    <source>
        <dbReference type="ARBA" id="ARBA00022448"/>
    </source>
</evidence>
<dbReference type="RefSeq" id="WP_165908395.1">
    <property type="nucleotide sequence ID" value="NZ_CP181386.1"/>
</dbReference>
<dbReference type="GO" id="GO:0051539">
    <property type="term" value="F:4 iron, 4 sulfur cluster binding"/>
    <property type="evidence" value="ECO:0007669"/>
    <property type="project" value="UniProtKB-KW"/>
</dbReference>
<accession>A0A4R2MN25</accession>
<dbReference type="NCBIfam" id="TIGR02745">
    <property type="entry name" value="ccoG_rdxA_fixG"/>
    <property type="match status" value="1"/>
</dbReference>
<dbReference type="SUPFAM" id="SSF54862">
    <property type="entry name" value="4Fe-4S ferredoxins"/>
    <property type="match status" value="1"/>
</dbReference>
<reference evidence="9 10" key="1">
    <citation type="submission" date="2019-03" db="EMBL/GenBank/DDBJ databases">
        <title>Genomic Encyclopedia of Type Strains, Phase IV (KMG-IV): sequencing the most valuable type-strain genomes for metagenomic binning, comparative biology and taxonomic classification.</title>
        <authorList>
            <person name="Goeker M."/>
        </authorList>
    </citation>
    <scope>NUCLEOTIDE SEQUENCE [LARGE SCALE GENOMIC DNA]</scope>
    <source>
        <strain evidence="9 10">DSM 1709</strain>
    </source>
</reference>
<dbReference type="InterPro" id="IPR017900">
    <property type="entry name" value="4Fe4S_Fe_S_CS"/>
</dbReference>
<dbReference type="PROSITE" id="PS51379">
    <property type="entry name" value="4FE4S_FER_2"/>
    <property type="match status" value="1"/>
</dbReference>
<feature type="domain" description="4Fe-4S ferredoxin-type" evidence="8">
    <location>
        <begin position="258"/>
        <end position="286"/>
    </location>
</feature>
<dbReference type="Proteomes" id="UP000295106">
    <property type="component" value="Unassembled WGS sequence"/>
</dbReference>
<dbReference type="Pfam" id="PF12801">
    <property type="entry name" value="Fer4_5"/>
    <property type="match status" value="1"/>
</dbReference>
<dbReference type="InterPro" id="IPR051684">
    <property type="entry name" value="Electron_Trans/Redox"/>
</dbReference>
<evidence type="ECO:0000313" key="9">
    <source>
        <dbReference type="EMBL" id="TCP04456.1"/>
    </source>
</evidence>
<feature type="transmembrane region" description="Helical" evidence="7">
    <location>
        <begin position="184"/>
        <end position="206"/>
    </location>
</feature>
<dbReference type="InterPro" id="IPR032879">
    <property type="entry name" value="FixG_C"/>
</dbReference>
<feature type="transmembrane region" description="Helical" evidence="7">
    <location>
        <begin position="40"/>
        <end position="60"/>
    </location>
</feature>
<gene>
    <name evidence="9" type="ORF">EV684_102209</name>
</gene>
<dbReference type="GO" id="GO:0005886">
    <property type="term" value="C:plasma membrane"/>
    <property type="evidence" value="ECO:0007669"/>
    <property type="project" value="TreeGrafter"/>
</dbReference>
<evidence type="ECO:0000256" key="2">
    <source>
        <dbReference type="ARBA" id="ARBA00022485"/>
    </source>
</evidence>
<evidence type="ECO:0000313" key="10">
    <source>
        <dbReference type="Proteomes" id="UP000295106"/>
    </source>
</evidence>
<keyword evidence="4" id="KW-0249">Electron transport</keyword>
<dbReference type="GeneID" id="99685004"/>
<organism evidence="9 10">
    <name type="scientific">Rubrivivax gelatinosus</name>
    <name type="common">Rhodocyclus gelatinosus</name>
    <name type="synonym">Rhodopseudomonas gelatinosa</name>
    <dbReference type="NCBI Taxonomy" id="28068"/>
    <lineage>
        <taxon>Bacteria</taxon>
        <taxon>Pseudomonadati</taxon>
        <taxon>Pseudomonadota</taxon>
        <taxon>Betaproteobacteria</taxon>
        <taxon>Burkholderiales</taxon>
        <taxon>Sphaerotilaceae</taxon>
        <taxon>Rubrivivax</taxon>
    </lineage>
</organism>
<feature type="transmembrane region" description="Helical" evidence="7">
    <location>
        <begin position="161"/>
        <end position="178"/>
    </location>
</feature>
<dbReference type="PANTHER" id="PTHR30176">
    <property type="entry name" value="FERREDOXIN-TYPE PROTEIN NAPH"/>
    <property type="match status" value="1"/>
</dbReference>
<keyword evidence="7" id="KW-0812">Transmembrane</keyword>
<dbReference type="EMBL" id="SLXD01000002">
    <property type="protein sequence ID" value="TCP04456.1"/>
    <property type="molecule type" value="Genomic_DNA"/>
</dbReference>
<dbReference type="InterPro" id="IPR013783">
    <property type="entry name" value="Ig-like_fold"/>
</dbReference>
<proteinExistence type="predicted"/>
<dbReference type="InterPro" id="IPR014116">
    <property type="entry name" value="Cyt_c_oxidase_cbb3_FixG"/>
</dbReference>
<keyword evidence="5" id="KW-0408">Iron</keyword>
<evidence type="ECO:0000259" key="8">
    <source>
        <dbReference type="PROSITE" id="PS51379"/>
    </source>
</evidence>
<dbReference type="Pfam" id="PF13746">
    <property type="entry name" value="Fer4_18"/>
    <property type="match status" value="1"/>
</dbReference>
<dbReference type="PANTHER" id="PTHR30176:SF3">
    <property type="entry name" value="FERREDOXIN-TYPE PROTEIN NAPH"/>
    <property type="match status" value="1"/>
</dbReference>
<evidence type="ECO:0000256" key="5">
    <source>
        <dbReference type="ARBA" id="ARBA00023004"/>
    </source>
</evidence>
<evidence type="ECO:0000256" key="7">
    <source>
        <dbReference type="SAM" id="Phobius"/>
    </source>
</evidence>
<keyword evidence="3" id="KW-0479">Metal-binding</keyword>
<evidence type="ECO:0000256" key="3">
    <source>
        <dbReference type="ARBA" id="ARBA00022723"/>
    </source>
</evidence>
<keyword evidence="7" id="KW-1133">Transmembrane helix</keyword>
<dbReference type="AlphaFoldDB" id="A0A4R2MN25"/>
<keyword evidence="6" id="KW-0411">Iron-sulfur</keyword>
<dbReference type="InterPro" id="IPR017896">
    <property type="entry name" value="4Fe4S_Fe-S-bd"/>
</dbReference>
<protein>
    <submittedName>
        <fullName evidence="9">Cytochrome c oxidase accessory protein FixG</fullName>
    </submittedName>
</protein>
<evidence type="ECO:0000256" key="6">
    <source>
        <dbReference type="ARBA" id="ARBA00023014"/>
    </source>
</evidence>
<evidence type="ECO:0000256" key="4">
    <source>
        <dbReference type="ARBA" id="ARBA00022982"/>
    </source>
</evidence>
<feature type="transmembrane region" description="Helical" evidence="7">
    <location>
        <begin position="87"/>
        <end position="108"/>
    </location>
</feature>
<feature type="transmembrane region" description="Helical" evidence="7">
    <location>
        <begin position="335"/>
        <end position="354"/>
    </location>
</feature>
<dbReference type="PROSITE" id="PS00198">
    <property type="entry name" value="4FE4S_FER_1"/>
    <property type="match status" value="1"/>
</dbReference>
<name>A0A4R2MN25_RUBGE</name>
<sequence>MSPPARVIPLKPVAADGHTPLLTPRLKIHPRSTSGRYTRWRWALVWLTQAVFYGLPWLPWNGRPALLFSLETQRFYLFDLVLVPQDLVFLSGLLVFSALLLFFVTALAGRLWCGFACPQTVYTEMFIWLEAHFEGERAARQRLDAAPWGAAKLARRGGKHLAWTALSLWTGISFAAWFTPMRELLPALAAGTAGWYAFWALVYGGFTYLNAGLLREQVCRHICPYARFQGSMLDPDTYVVGYDRQRGEPRGHRARGENAAARGQGACVDCTLCVQVCPAGIDIRAGLQSECISCGVCVDACDTVMDKLGDARGLIRFDSQRRFDGQPAPARRWRVPVYGALLLGVGTALAAGLVTRSPVRVDLMRDRGVLAREAEPGWVENVYRVRLTNASEHAWRLQARVQGLEGAEVLGAGTIELAPAGEHTLPLSVRAPAVAGGERVRTIRLVFEPAGGRDGPRVEEASTFLMPR</sequence>
<keyword evidence="2" id="KW-0004">4Fe-4S</keyword>
<keyword evidence="1" id="KW-0813">Transport</keyword>
<dbReference type="GO" id="GO:0046872">
    <property type="term" value="F:metal ion binding"/>
    <property type="evidence" value="ECO:0007669"/>
    <property type="project" value="UniProtKB-KW"/>
</dbReference>
<dbReference type="Gene3D" id="2.60.40.10">
    <property type="entry name" value="Immunoglobulins"/>
    <property type="match status" value="1"/>
</dbReference>
<dbReference type="Pfam" id="PF11614">
    <property type="entry name" value="FixG_C"/>
    <property type="match status" value="1"/>
</dbReference>